<feature type="region of interest" description="Disordered" evidence="1">
    <location>
        <begin position="46"/>
        <end position="93"/>
    </location>
</feature>
<dbReference type="AlphaFoldDB" id="A0A7Y7B978"/>
<sequence length="146" mass="15516">MIPTEASGISDPPGRQFPCHTLSLARGEQDVLRDARRLRHHVFRERTEEAADAGRPVAEADFDLSGPAVPLDEPGRGHLRSGGNCPAPGGIRRQAPVRGALPLGAGVCGPPGWSPRFGTAAVCPPHSLRRAAPARLQQLPDLARDF</sequence>
<dbReference type="Proteomes" id="UP000587462">
    <property type="component" value="Unassembled WGS sequence"/>
</dbReference>
<dbReference type="RefSeq" id="WP_171085939.1">
    <property type="nucleotide sequence ID" value="NZ_BNBU01000006.1"/>
</dbReference>
<name>A0A7Y7B978_STRMO</name>
<reference evidence="2 3" key="1">
    <citation type="submission" date="2020-04" db="EMBL/GenBank/DDBJ databases">
        <title>Draft Genome Sequence of Streptomyces morookaense DSM 40503, an 8-azaguanine-producing strain.</title>
        <authorList>
            <person name="Qi J."/>
            <person name="Gao J.-M."/>
        </authorList>
    </citation>
    <scope>NUCLEOTIDE SEQUENCE [LARGE SCALE GENOMIC DNA]</scope>
    <source>
        <strain evidence="2 3">DSM 40503</strain>
    </source>
</reference>
<evidence type="ECO:0000313" key="3">
    <source>
        <dbReference type="Proteomes" id="UP000587462"/>
    </source>
</evidence>
<organism evidence="2 3">
    <name type="scientific">Streptomyces morookaense</name>
    <name type="common">Streptoverticillium morookaense</name>
    <dbReference type="NCBI Taxonomy" id="1970"/>
    <lineage>
        <taxon>Bacteria</taxon>
        <taxon>Bacillati</taxon>
        <taxon>Actinomycetota</taxon>
        <taxon>Actinomycetes</taxon>
        <taxon>Kitasatosporales</taxon>
        <taxon>Streptomycetaceae</taxon>
        <taxon>Streptomyces</taxon>
    </lineage>
</organism>
<dbReference type="EMBL" id="JABBXF010000077">
    <property type="protein sequence ID" value="NVK81312.1"/>
    <property type="molecule type" value="Genomic_DNA"/>
</dbReference>
<accession>A0A7Y7B978</accession>
<comment type="caution">
    <text evidence="2">The sequence shown here is derived from an EMBL/GenBank/DDBJ whole genome shotgun (WGS) entry which is preliminary data.</text>
</comment>
<protein>
    <submittedName>
        <fullName evidence="2">Uncharacterized protein</fullName>
    </submittedName>
</protein>
<gene>
    <name evidence="2" type="ORF">HG542_27165</name>
</gene>
<keyword evidence="3" id="KW-1185">Reference proteome</keyword>
<evidence type="ECO:0000313" key="2">
    <source>
        <dbReference type="EMBL" id="NVK81312.1"/>
    </source>
</evidence>
<proteinExistence type="predicted"/>
<evidence type="ECO:0000256" key="1">
    <source>
        <dbReference type="SAM" id="MobiDB-lite"/>
    </source>
</evidence>